<proteinExistence type="predicted"/>
<feature type="compositionally biased region" description="Low complexity" evidence="1">
    <location>
        <begin position="363"/>
        <end position="439"/>
    </location>
</feature>
<dbReference type="Proteomes" id="UP000193642">
    <property type="component" value="Unassembled WGS sequence"/>
</dbReference>
<organism evidence="2 3">
    <name type="scientific">Rhizoclosmatium globosum</name>
    <dbReference type="NCBI Taxonomy" id="329046"/>
    <lineage>
        <taxon>Eukaryota</taxon>
        <taxon>Fungi</taxon>
        <taxon>Fungi incertae sedis</taxon>
        <taxon>Chytridiomycota</taxon>
        <taxon>Chytridiomycota incertae sedis</taxon>
        <taxon>Chytridiomycetes</taxon>
        <taxon>Chytridiales</taxon>
        <taxon>Chytriomycetaceae</taxon>
        <taxon>Rhizoclosmatium</taxon>
    </lineage>
</organism>
<dbReference type="AlphaFoldDB" id="A0A1Y2B7W9"/>
<feature type="region of interest" description="Disordered" evidence="1">
    <location>
        <begin position="362"/>
        <end position="458"/>
    </location>
</feature>
<feature type="compositionally biased region" description="Low complexity" evidence="1">
    <location>
        <begin position="307"/>
        <end position="332"/>
    </location>
</feature>
<feature type="compositionally biased region" description="Polar residues" evidence="1">
    <location>
        <begin position="38"/>
        <end position="50"/>
    </location>
</feature>
<accession>A0A1Y2B7W9</accession>
<feature type="region of interest" description="Disordered" evidence="1">
    <location>
        <begin position="282"/>
        <end position="337"/>
    </location>
</feature>
<feature type="compositionally biased region" description="Low complexity" evidence="1">
    <location>
        <begin position="15"/>
        <end position="32"/>
    </location>
</feature>
<gene>
    <name evidence="2" type="ORF">BCR33DRAFT_857178</name>
</gene>
<evidence type="ECO:0000313" key="3">
    <source>
        <dbReference type="Proteomes" id="UP000193642"/>
    </source>
</evidence>
<reference evidence="2 3" key="1">
    <citation type="submission" date="2016-07" db="EMBL/GenBank/DDBJ databases">
        <title>Pervasive Adenine N6-methylation of Active Genes in Fungi.</title>
        <authorList>
            <consortium name="DOE Joint Genome Institute"/>
            <person name="Mondo S.J."/>
            <person name="Dannebaum R.O."/>
            <person name="Kuo R.C."/>
            <person name="Labutti K."/>
            <person name="Haridas S."/>
            <person name="Kuo A."/>
            <person name="Salamov A."/>
            <person name="Ahrendt S.R."/>
            <person name="Lipzen A."/>
            <person name="Sullivan W."/>
            <person name="Andreopoulos W.B."/>
            <person name="Clum A."/>
            <person name="Lindquist E."/>
            <person name="Daum C."/>
            <person name="Ramamoorthy G.K."/>
            <person name="Gryganskyi A."/>
            <person name="Culley D."/>
            <person name="Magnuson J.K."/>
            <person name="James T.Y."/>
            <person name="O'Malley M.A."/>
            <person name="Stajich J.E."/>
            <person name="Spatafora J.W."/>
            <person name="Visel A."/>
            <person name="Grigoriev I.V."/>
        </authorList>
    </citation>
    <scope>NUCLEOTIDE SEQUENCE [LARGE SCALE GENOMIC DNA]</scope>
    <source>
        <strain evidence="2 3">JEL800</strain>
    </source>
</reference>
<sequence length="530" mass="58464">MEYRPVTSSKMRRPTSSSQFSTASTNSYASNTGGSYGQAYSNYTFSPTRRSSSSNQANPANPANPANQTTPIDDDSCVLMAGILGAPRRKQAFLNQVTQQSNPNVSLNRKLLVLAVPTNTDDITDLYDRFFLHSLPYAQQRSQFNHQNDLDDDSEEELPRGFANGLVPDIMDQRVCLAFGQITKAAVEKSPLLIITEPGIRVEHPQFIYMNTVDHFISEVELGLPGTFAFRQGKVEHRFSAASSLEYQRWETAFIRALDIVVKNKQNVAVFKRRISDVPNNFSSTWSDTNESRNSYGSFQSTPTTYSANNNFTRNSSSSINTTPSSYNSTSSPGSAIREVSRKSLDNFKNKVMGLKAFGMFKQQQQQHQQQSDSTLQSTSIQSYTSSYPTPTASPLPKTQYTSSSPYTSTYEPPKTYSFSSPPTPLTSQPPSTYQQSRTIPTSPQKDLPTTPHSETSFSEEVLSSLLYDHSNGSLSRALEEFKGGNVVRSSVPSGPPLTTVSPTYAGVKGAYKLGYSEYVAFPSSGQESE</sequence>
<feature type="region of interest" description="Disordered" evidence="1">
    <location>
        <begin position="1"/>
        <end position="72"/>
    </location>
</feature>
<comment type="caution">
    <text evidence="2">The sequence shown here is derived from an EMBL/GenBank/DDBJ whole genome shotgun (WGS) entry which is preliminary data.</text>
</comment>
<evidence type="ECO:0000256" key="1">
    <source>
        <dbReference type="SAM" id="MobiDB-lite"/>
    </source>
</evidence>
<dbReference type="EMBL" id="MCGO01000080">
    <property type="protein sequence ID" value="ORY30922.1"/>
    <property type="molecule type" value="Genomic_DNA"/>
</dbReference>
<protein>
    <recommendedName>
        <fullName evidence="4">PH domain-containing protein</fullName>
    </recommendedName>
</protein>
<evidence type="ECO:0000313" key="2">
    <source>
        <dbReference type="EMBL" id="ORY30922.1"/>
    </source>
</evidence>
<evidence type="ECO:0008006" key="4">
    <source>
        <dbReference type="Google" id="ProtNLM"/>
    </source>
</evidence>
<keyword evidence="3" id="KW-1185">Reference proteome</keyword>
<feature type="compositionally biased region" description="Polar residues" evidence="1">
    <location>
        <begin position="282"/>
        <end position="306"/>
    </location>
</feature>
<dbReference type="OrthoDB" id="2125767at2759"/>
<feature type="compositionally biased region" description="Low complexity" evidence="1">
    <location>
        <begin position="51"/>
        <end position="71"/>
    </location>
</feature>
<name>A0A1Y2B7W9_9FUNG</name>